<organism evidence="1">
    <name type="scientific">marine sediment metagenome</name>
    <dbReference type="NCBI Taxonomy" id="412755"/>
    <lineage>
        <taxon>unclassified sequences</taxon>
        <taxon>metagenomes</taxon>
        <taxon>ecological metagenomes</taxon>
    </lineage>
</organism>
<protein>
    <submittedName>
        <fullName evidence="1">Uncharacterized protein</fullName>
    </submittedName>
</protein>
<comment type="caution">
    <text evidence="1">The sequence shown here is derived from an EMBL/GenBank/DDBJ whole genome shotgun (WGS) entry which is preliminary data.</text>
</comment>
<reference evidence="1" key="1">
    <citation type="journal article" date="2014" name="Front. Microbiol.">
        <title>High frequency of phylogenetically diverse reductive dehalogenase-homologous genes in deep subseafloor sedimentary metagenomes.</title>
        <authorList>
            <person name="Kawai M."/>
            <person name="Futagami T."/>
            <person name="Toyoda A."/>
            <person name="Takaki Y."/>
            <person name="Nishi S."/>
            <person name="Hori S."/>
            <person name="Arai W."/>
            <person name="Tsubouchi T."/>
            <person name="Morono Y."/>
            <person name="Uchiyama I."/>
            <person name="Ito T."/>
            <person name="Fujiyama A."/>
            <person name="Inagaki F."/>
            <person name="Takami H."/>
        </authorList>
    </citation>
    <scope>NUCLEOTIDE SEQUENCE</scope>
    <source>
        <strain evidence="1">Expedition CK06-06</strain>
    </source>
</reference>
<sequence>VNILKISAPGSERPWGAAATLAHQWRLAVQRDPVKYAKAANQFFDILPIYMDQLFQGLDDAAKNQLDFPWAQVFDLTARAFSNLNSPAGQEDFHVADKSAWIQACHSAGELLKSGLRRGAGFIAFEHAAFVRSLISVLLDRAPLGPEIEDFEERFARDTYLAAAATLRGSAVELCILWLFWLSKNDRSPTATAPHTSLHAFPEITRAFETQMADQSLFGRVPRAVLGRYLGFLFYFGPDWTRGHIEQIFPAADDTLRCA</sequence>
<evidence type="ECO:0000313" key="1">
    <source>
        <dbReference type="EMBL" id="GAI36973.1"/>
    </source>
</evidence>
<name>X1N0A7_9ZZZZ</name>
<feature type="non-terminal residue" evidence="1">
    <location>
        <position position="1"/>
    </location>
</feature>
<feature type="non-terminal residue" evidence="1">
    <location>
        <position position="259"/>
    </location>
</feature>
<gene>
    <name evidence="1" type="ORF">S06H3_45943</name>
</gene>
<dbReference type="AlphaFoldDB" id="X1N0A7"/>
<proteinExistence type="predicted"/>
<dbReference type="EMBL" id="BARV01028737">
    <property type="protein sequence ID" value="GAI36973.1"/>
    <property type="molecule type" value="Genomic_DNA"/>
</dbReference>
<accession>X1N0A7</accession>